<gene>
    <name evidence="2" type="ORF">CRU78_15015</name>
</gene>
<evidence type="ECO:0000313" key="3">
    <source>
        <dbReference type="Proteomes" id="UP000342300"/>
    </source>
</evidence>
<comment type="caution">
    <text evidence="2">The sequence shown here is derived from an EMBL/GenBank/DDBJ whole genome shotgun (WGS) entry which is preliminary data.</text>
</comment>
<dbReference type="AlphaFoldDB" id="A0A6A7RWE4"/>
<dbReference type="Pfam" id="PF11984">
    <property type="entry name" value="DUF3485"/>
    <property type="match status" value="1"/>
</dbReference>
<reference evidence="2 3" key="1">
    <citation type="submission" date="2017-09" db="EMBL/GenBank/DDBJ databases">
        <title>Metagenomic Analysis Reveals Denitrifying Candidatus Accumulibacter and Flanking Population as a Source of N2O.</title>
        <authorList>
            <person name="Gao H."/>
            <person name="Mao Y."/>
            <person name="Zhao X."/>
            <person name="Liu W.-T."/>
            <person name="Zhang T."/>
            <person name="Wells G."/>
        </authorList>
    </citation>
    <scope>NUCLEOTIDE SEQUENCE [LARGE SCALE GENOMIC DNA]</scope>
    <source>
        <strain evidence="2">CANDO_2_IC</strain>
    </source>
</reference>
<evidence type="ECO:0000259" key="1">
    <source>
        <dbReference type="Pfam" id="PF11984"/>
    </source>
</evidence>
<accession>A0A6A7RWE4</accession>
<proteinExistence type="predicted"/>
<feature type="domain" description="Methanolan biosynthesis EpsI" evidence="1">
    <location>
        <begin position="1"/>
        <end position="44"/>
    </location>
</feature>
<dbReference type="InterPro" id="IPR014263">
    <property type="entry name" value="Methanolan_biosynth_EpsI"/>
</dbReference>
<name>A0A6A7RWE4_9PROT</name>
<evidence type="ECO:0000313" key="2">
    <source>
        <dbReference type="EMBL" id="MQM31751.1"/>
    </source>
</evidence>
<protein>
    <recommendedName>
        <fullName evidence="1">Methanolan biosynthesis EpsI domain-containing protein</fullName>
    </recommendedName>
</protein>
<dbReference type="EMBL" id="PDHS01000372">
    <property type="protein sequence ID" value="MQM31751.1"/>
    <property type="molecule type" value="Genomic_DNA"/>
</dbReference>
<dbReference type="Proteomes" id="UP000342300">
    <property type="component" value="Unassembled WGS sequence"/>
</dbReference>
<sequence length="57" mass="6393">MSYGLTGKIPDGMLIRVSSIDTETSEAYEMQGRFSAQMLEALAPEYRQRLIGNLQPK</sequence>
<organism evidence="2 3">
    <name type="scientific">Candidatus Accumulibacter phosphatis</name>
    <dbReference type="NCBI Taxonomy" id="327160"/>
    <lineage>
        <taxon>Bacteria</taxon>
        <taxon>Pseudomonadati</taxon>
        <taxon>Pseudomonadota</taxon>
        <taxon>Betaproteobacteria</taxon>
        <taxon>Candidatus Accumulibacter</taxon>
    </lineage>
</organism>